<dbReference type="GeneID" id="111747124"/>
<dbReference type="KEGG" id="pvp:111747124"/>
<feature type="compositionally biased region" description="Basic and acidic residues" evidence="1">
    <location>
        <begin position="144"/>
        <end position="153"/>
    </location>
</feature>
<dbReference type="AlphaFoldDB" id="A0A6P6D2Q3"/>
<feature type="region of interest" description="Disordered" evidence="1">
    <location>
        <begin position="103"/>
        <end position="160"/>
    </location>
</feature>
<name>A0A6P6D2Q3_PTEVA</name>
<feature type="region of interest" description="Disordered" evidence="1">
    <location>
        <begin position="179"/>
        <end position="253"/>
    </location>
</feature>
<feature type="region of interest" description="Disordered" evidence="1">
    <location>
        <begin position="42"/>
        <end position="84"/>
    </location>
</feature>
<gene>
    <name evidence="3" type="primary">LOC111747124</name>
</gene>
<feature type="compositionally biased region" description="Basic and acidic residues" evidence="1">
    <location>
        <begin position="45"/>
        <end position="57"/>
    </location>
</feature>
<proteinExistence type="predicted"/>
<sequence>MSGRLRVWELPAEDMGTRALGHVGSGSRRGLRGLVRCSALAATRSQREKRPEARGETQRQITETGKAERRRQARRGREMRTRPPGWSWLRSLECCLRKPCSGGCHQSPRQAGRGTDPLSSWDQPGSPGRRPTARSRAFQKPPHPRKDPEDARRLGPVPQSPDGTCRVLTCCCRSRGPGFPESAPAGTHEDVDSGSFPRRRPCRADRSQQGSGPAQERRAGGGPHLPGPLDNLEGAITTPRPQWGHRGSESVCH</sequence>
<evidence type="ECO:0000313" key="3">
    <source>
        <dbReference type="RefSeq" id="XP_023393863.1"/>
    </source>
</evidence>
<accession>A0A6P6D2Q3</accession>
<protein>
    <submittedName>
        <fullName evidence="3">Uncharacterized protein LOC111747124 isoform X1</fullName>
    </submittedName>
</protein>
<organism evidence="2 3">
    <name type="scientific">Pteropus vampyrus</name>
    <name type="common">Large flying fox</name>
    <dbReference type="NCBI Taxonomy" id="132908"/>
    <lineage>
        <taxon>Eukaryota</taxon>
        <taxon>Metazoa</taxon>
        <taxon>Chordata</taxon>
        <taxon>Craniata</taxon>
        <taxon>Vertebrata</taxon>
        <taxon>Euteleostomi</taxon>
        <taxon>Mammalia</taxon>
        <taxon>Eutheria</taxon>
        <taxon>Laurasiatheria</taxon>
        <taxon>Chiroptera</taxon>
        <taxon>Yinpterochiroptera</taxon>
        <taxon>Pteropodoidea</taxon>
        <taxon>Pteropodidae</taxon>
        <taxon>Pteropodinae</taxon>
        <taxon>Pteropus</taxon>
    </lineage>
</organism>
<dbReference type="RefSeq" id="XP_023393863.1">
    <property type="nucleotide sequence ID" value="XM_023538095.1"/>
</dbReference>
<dbReference type="Proteomes" id="UP000515202">
    <property type="component" value="Unplaced"/>
</dbReference>
<reference evidence="3" key="1">
    <citation type="submission" date="2025-08" db="UniProtKB">
        <authorList>
            <consortium name="RefSeq"/>
        </authorList>
    </citation>
    <scope>IDENTIFICATION</scope>
    <source>
        <tissue evidence="3">Kidney</tissue>
    </source>
</reference>
<evidence type="ECO:0000256" key="1">
    <source>
        <dbReference type="SAM" id="MobiDB-lite"/>
    </source>
</evidence>
<keyword evidence="2" id="KW-1185">Reference proteome</keyword>
<evidence type="ECO:0000313" key="2">
    <source>
        <dbReference type="Proteomes" id="UP000515202"/>
    </source>
</evidence>